<accession>A0A964T1T4</accession>
<dbReference type="GO" id="GO:0005829">
    <property type="term" value="C:cytosol"/>
    <property type="evidence" value="ECO:0007669"/>
    <property type="project" value="TreeGrafter"/>
</dbReference>
<dbReference type="HAMAP" id="MF_00178">
    <property type="entry name" value="Lumazine_synth"/>
    <property type="match status" value="1"/>
</dbReference>
<dbReference type="Gene3D" id="3.40.50.960">
    <property type="entry name" value="Lumazine/riboflavin synthase"/>
    <property type="match status" value="1"/>
</dbReference>
<comment type="pathway">
    <text evidence="1 7">Cofactor biosynthesis; riboflavin biosynthesis; riboflavin from 2-hydroxy-3-oxobutyl phosphate and 5-amino-6-(D-ribitylamino)uracil: step 1/2.</text>
</comment>
<feature type="binding site" evidence="7">
    <location>
        <position position="17"/>
    </location>
    <ligand>
        <name>5-amino-6-(D-ribitylamino)uracil</name>
        <dbReference type="ChEBI" id="CHEBI:15934"/>
    </ligand>
</feature>
<dbReference type="InterPro" id="IPR036467">
    <property type="entry name" value="LS/RS_sf"/>
</dbReference>
<evidence type="ECO:0000256" key="6">
    <source>
        <dbReference type="ARBA" id="ARBA00048785"/>
    </source>
</evidence>
<dbReference type="EC" id="2.5.1.78" evidence="3 7"/>
<dbReference type="RefSeq" id="WP_161139046.1">
    <property type="nucleotide sequence ID" value="NZ_SPKJ01000005.1"/>
</dbReference>
<evidence type="ECO:0000256" key="1">
    <source>
        <dbReference type="ARBA" id="ARBA00004917"/>
    </source>
</evidence>
<keyword evidence="4 7" id="KW-0686">Riboflavin biosynthesis</keyword>
<evidence type="ECO:0000256" key="3">
    <source>
        <dbReference type="ARBA" id="ARBA00012664"/>
    </source>
</evidence>
<evidence type="ECO:0000256" key="4">
    <source>
        <dbReference type="ARBA" id="ARBA00022619"/>
    </source>
</evidence>
<comment type="caution">
    <text evidence="8">The sequence shown here is derived from an EMBL/GenBank/DDBJ whole genome shotgun (WGS) entry which is preliminary data.</text>
</comment>
<evidence type="ECO:0000256" key="2">
    <source>
        <dbReference type="ARBA" id="ARBA00007424"/>
    </source>
</evidence>
<evidence type="ECO:0000256" key="5">
    <source>
        <dbReference type="ARBA" id="ARBA00022679"/>
    </source>
</evidence>
<comment type="catalytic activity">
    <reaction evidence="6 7">
        <text>(2S)-2-hydroxy-3-oxobutyl phosphate + 5-amino-6-(D-ribitylamino)uracil = 6,7-dimethyl-8-(1-D-ribityl)lumazine + phosphate + 2 H2O + H(+)</text>
        <dbReference type="Rhea" id="RHEA:26152"/>
        <dbReference type="ChEBI" id="CHEBI:15377"/>
        <dbReference type="ChEBI" id="CHEBI:15378"/>
        <dbReference type="ChEBI" id="CHEBI:15934"/>
        <dbReference type="ChEBI" id="CHEBI:43474"/>
        <dbReference type="ChEBI" id="CHEBI:58201"/>
        <dbReference type="ChEBI" id="CHEBI:58830"/>
        <dbReference type="EC" id="2.5.1.78"/>
    </reaction>
</comment>
<keyword evidence="9" id="KW-1185">Reference proteome</keyword>
<sequence length="154" mass="16472">MATSPNTPHFLIIDARFYVDLADELVAGATAELEARGATFERISVPGVLEIPSALAMAILSQEDRPRYDGYVLLGCVIRGETSHYDIVANESARAVMMLAIDEAIAVGNGILTCETGEQAWVRARVAGRNKGGTAAAAAFEMALLRRKFGLTDD</sequence>
<feature type="active site" description="Proton donor" evidence="7">
    <location>
        <position position="84"/>
    </location>
</feature>
<protein>
    <recommendedName>
        <fullName evidence="3 7">6,7-dimethyl-8-ribityllumazine synthase</fullName>
        <shortName evidence="7">DMRL synthase</shortName>
        <shortName evidence="7">LS</shortName>
        <shortName evidence="7">Lumazine synthase</shortName>
        <ecNumber evidence="3 7">2.5.1.78</ecNumber>
    </recommendedName>
</protein>
<dbReference type="InterPro" id="IPR002180">
    <property type="entry name" value="LS/RS"/>
</dbReference>
<feature type="binding site" evidence="7">
    <location>
        <position position="109"/>
    </location>
    <ligand>
        <name>5-amino-6-(D-ribitylamino)uracil</name>
        <dbReference type="ChEBI" id="CHEBI:15934"/>
    </ligand>
</feature>
<evidence type="ECO:0000256" key="7">
    <source>
        <dbReference type="HAMAP-Rule" id="MF_00178"/>
    </source>
</evidence>
<dbReference type="Proteomes" id="UP000773614">
    <property type="component" value="Unassembled WGS sequence"/>
</dbReference>
<reference evidence="8" key="1">
    <citation type="submission" date="2019-03" db="EMBL/GenBank/DDBJ databases">
        <title>Afifella sp. nov., isolated from activated sludge.</title>
        <authorList>
            <person name="Li Q."/>
            <person name="Liu Y."/>
        </authorList>
    </citation>
    <scope>NUCLEOTIDE SEQUENCE</scope>
    <source>
        <strain evidence="8">L72</strain>
    </source>
</reference>
<dbReference type="OrthoDB" id="9809709at2"/>
<comment type="similarity">
    <text evidence="2 7">Belongs to the DMRL synthase family.</text>
</comment>
<dbReference type="SUPFAM" id="SSF52121">
    <property type="entry name" value="Lumazine synthase"/>
    <property type="match status" value="1"/>
</dbReference>
<feature type="binding site" evidence="7">
    <location>
        <begin position="76"/>
        <end position="78"/>
    </location>
    <ligand>
        <name>5-amino-6-(D-ribitylamino)uracil</name>
        <dbReference type="ChEBI" id="CHEBI:15934"/>
    </ligand>
</feature>
<gene>
    <name evidence="7" type="primary">ribH</name>
    <name evidence="8" type="ORF">E4O86_03095</name>
</gene>
<dbReference type="AlphaFoldDB" id="A0A964T1T4"/>
<dbReference type="InterPro" id="IPR034964">
    <property type="entry name" value="LS"/>
</dbReference>
<dbReference type="PANTHER" id="PTHR21058">
    <property type="entry name" value="6,7-DIMETHYL-8-RIBITYLLUMAZINE SYNTHASE DMRL SYNTHASE LUMAZINE SYNTHASE"/>
    <property type="match status" value="1"/>
</dbReference>
<dbReference type="GO" id="GO:0009231">
    <property type="term" value="P:riboflavin biosynthetic process"/>
    <property type="evidence" value="ECO:0007669"/>
    <property type="project" value="UniProtKB-UniRule"/>
</dbReference>
<dbReference type="PANTHER" id="PTHR21058:SF0">
    <property type="entry name" value="6,7-DIMETHYL-8-RIBITYLLUMAZINE SYNTHASE"/>
    <property type="match status" value="1"/>
</dbReference>
<organism evidence="8 9">
    <name type="scientific">Propylenella binzhouense</name>
    <dbReference type="NCBI Taxonomy" id="2555902"/>
    <lineage>
        <taxon>Bacteria</taxon>
        <taxon>Pseudomonadati</taxon>
        <taxon>Pseudomonadota</taxon>
        <taxon>Alphaproteobacteria</taxon>
        <taxon>Hyphomicrobiales</taxon>
        <taxon>Propylenellaceae</taxon>
        <taxon>Propylenella</taxon>
    </lineage>
</organism>
<feature type="binding site" evidence="7">
    <location>
        <begin position="81"/>
        <end position="82"/>
    </location>
    <ligand>
        <name>(2S)-2-hydroxy-3-oxobutyl phosphate</name>
        <dbReference type="ChEBI" id="CHEBI:58830"/>
    </ligand>
</feature>
<keyword evidence="5 7" id="KW-0808">Transferase</keyword>
<dbReference type="GO" id="GO:0009349">
    <property type="term" value="C:riboflavin synthase complex"/>
    <property type="evidence" value="ECO:0007669"/>
    <property type="project" value="UniProtKB-UniRule"/>
</dbReference>
<proteinExistence type="inferred from homology"/>
<feature type="binding site" evidence="7">
    <location>
        <begin position="48"/>
        <end position="50"/>
    </location>
    <ligand>
        <name>5-amino-6-(D-ribitylamino)uracil</name>
        <dbReference type="ChEBI" id="CHEBI:15934"/>
    </ligand>
</feature>
<comment type="function">
    <text evidence="7">Catalyzes the formation of 6,7-dimethyl-8-ribityllumazine by condensation of 5-amino-6-(D-ribitylamino)uracil with 3,4-dihydroxy-2-butanone 4-phosphate. This is the penultimate step in the biosynthesis of riboflavin.</text>
</comment>
<dbReference type="Pfam" id="PF00885">
    <property type="entry name" value="DMRL_synthase"/>
    <property type="match status" value="1"/>
</dbReference>
<dbReference type="EMBL" id="SPKJ01000005">
    <property type="protein sequence ID" value="MYZ46705.1"/>
    <property type="molecule type" value="Genomic_DNA"/>
</dbReference>
<evidence type="ECO:0000313" key="8">
    <source>
        <dbReference type="EMBL" id="MYZ46705.1"/>
    </source>
</evidence>
<feature type="binding site" evidence="7">
    <location>
        <position position="123"/>
    </location>
    <ligand>
        <name>(2S)-2-hydroxy-3-oxobutyl phosphate</name>
        <dbReference type="ChEBI" id="CHEBI:58830"/>
    </ligand>
</feature>
<evidence type="ECO:0000313" key="9">
    <source>
        <dbReference type="Proteomes" id="UP000773614"/>
    </source>
</evidence>
<dbReference type="CDD" id="cd09209">
    <property type="entry name" value="Lumazine_synthase-I"/>
    <property type="match status" value="1"/>
</dbReference>
<dbReference type="NCBIfam" id="TIGR00114">
    <property type="entry name" value="lumazine-synth"/>
    <property type="match status" value="1"/>
</dbReference>
<dbReference type="GO" id="GO:0000906">
    <property type="term" value="F:6,7-dimethyl-8-ribityllumazine synthase activity"/>
    <property type="evidence" value="ECO:0007669"/>
    <property type="project" value="UniProtKB-UniRule"/>
</dbReference>
<name>A0A964T1T4_9HYPH</name>